<feature type="region of interest" description="Disordered" evidence="2">
    <location>
        <begin position="1"/>
        <end position="253"/>
    </location>
</feature>
<dbReference type="PANTHER" id="PTHR13245:SF14">
    <property type="entry name" value="RRP15-LIKE PROTEIN"/>
    <property type="match status" value="1"/>
</dbReference>
<dbReference type="PANTHER" id="PTHR13245">
    <property type="entry name" value="RRP15-LIKE PROTEIN"/>
    <property type="match status" value="1"/>
</dbReference>
<protein>
    <submittedName>
        <fullName evidence="3">Rrp15p-domain-containing protein</fullName>
    </submittedName>
</protein>
<feature type="compositionally biased region" description="Low complexity" evidence="2">
    <location>
        <begin position="129"/>
        <end position="149"/>
    </location>
</feature>
<feature type="compositionally biased region" description="Basic and acidic residues" evidence="2">
    <location>
        <begin position="225"/>
        <end position="236"/>
    </location>
</feature>
<comment type="caution">
    <text evidence="3">The sequence shown here is derived from an EMBL/GenBank/DDBJ whole genome shotgun (WGS) entry which is preliminary data.</text>
</comment>
<dbReference type="GO" id="GO:0030687">
    <property type="term" value="C:preribosome, large subunit precursor"/>
    <property type="evidence" value="ECO:0007669"/>
    <property type="project" value="TreeGrafter"/>
</dbReference>
<comment type="similarity">
    <text evidence="1">Belongs to the RRP15 family.</text>
</comment>
<evidence type="ECO:0000313" key="3">
    <source>
        <dbReference type="EMBL" id="RAR08214.1"/>
    </source>
</evidence>
<feature type="compositionally biased region" description="Basic residues" evidence="2">
    <location>
        <begin position="18"/>
        <end position="34"/>
    </location>
</feature>
<evidence type="ECO:0000313" key="4">
    <source>
        <dbReference type="Proteomes" id="UP000249619"/>
    </source>
</evidence>
<dbReference type="Proteomes" id="UP000249619">
    <property type="component" value="Unassembled WGS sequence"/>
</dbReference>
<feature type="region of interest" description="Disordered" evidence="2">
    <location>
        <begin position="339"/>
        <end position="361"/>
    </location>
</feature>
<dbReference type="InterPro" id="IPR012459">
    <property type="entry name" value="Rrp15"/>
</dbReference>
<dbReference type="EMBL" id="QGDH01000090">
    <property type="protein sequence ID" value="RAR08214.1"/>
    <property type="molecule type" value="Genomic_DNA"/>
</dbReference>
<name>A0A364MZS0_STELY</name>
<dbReference type="AlphaFoldDB" id="A0A364MZS0"/>
<dbReference type="Pfam" id="PF07890">
    <property type="entry name" value="Rrp15p"/>
    <property type="match status" value="1"/>
</dbReference>
<feature type="compositionally biased region" description="Low complexity" evidence="2">
    <location>
        <begin position="91"/>
        <end position="101"/>
    </location>
</feature>
<gene>
    <name evidence="3" type="ORF">DDE83_006131</name>
</gene>
<keyword evidence="4" id="KW-1185">Reference proteome</keyword>
<feature type="compositionally biased region" description="Basic and acidic residues" evidence="2">
    <location>
        <begin position="243"/>
        <end position="253"/>
    </location>
</feature>
<organism evidence="3 4">
    <name type="scientific">Stemphylium lycopersici</name>
    <name type="common">Tomato gray leaf spot disease fungus</name>
    <name type="synonym">Thyrospora lycopersici</name>
    <dbReference type="NCBI Taxonomy" id="183478"/>
    <lineage>
        <taxon>Eukaryota</taxon>
        <taxon>Fungi</taxon>
        <taxon>Dikarya</taxon>
        <taxon>Ascomycota</taxon>
        <taxon>Pezizomycotina</taxon>
        <taxon>Dothideomycetes</taxon>
        <taxon>Pleosporomycetidae</taxon>
        <taxon>Pleosporales</taxon>
        <taxon>Pleosporineae</taxon>
        <taxon>Pleosporaceae</taxon>
        <taxon>Stemphylium</taxon>
    </lineage>
</organism>
<feature type="compositionally biased region" description="Acidic residues" evidence="2">
    <location>
        <begin position="161"/>
        <end position="191"/>
    </location>
</feature>
<feature type="compositionally biased region" description="Acidic residues" evidence="2">
    <location>
        <begin position="102"/>
        <end position="113"/>
    </location>
</feature>
<sequence>MVNTSLKRRRTEEQLRGKVPKKEKRKVKKQKHYHSSSDEEEGGARDAPVRGSSEEPEEPFQPSGANATLPGKKDLSKQQLRKQAKFEAKKAAQQAAAAEESSASDDDDDDDKEVDAAPSKKKKPEAKFKASIPAKAPTKAPAKSALKKTAPVDHEAPLPSDAEDDAEDDSEPEADEFSIADSESDALEDSDTSTVAARKVRKRNDPEAFGNSISRILGSKLSTSKRSEPILSRSKDAATANRELADSKLTEKARRQVVAERKAAQDKGRVKDVLGLNDPNVSTAATSAREKELRRTAQKGVIKLFNAVRAAQVKGEQAERESKAGLVVGMDKREEKVKEMSKQGFLDMITGGQKREESAEA</sequence>
<accession>A0A364MZS0</accession>
<evidence type="ECO:0000256" key="2">
    <source>
        <dbReference type="SAM" id="MobiDB-lite"/>
    </source>
</evidence>
<dbReference type="STRING" id="183478.A0A364MZS0"/>
<proteinExistence type="inferred from homology"/>
<reference evidence="4" key="1">
    <citation type="submission" date="2018-05" db="EMBL/GenBank/DDBJ databases">
        <title>Draft genome sequence of Stemphylium lycopersici strain CIDEFI 213.</title>
        <authorList>
            <person name="Medina R."/>
            <person name="Franco M.E.E."/>
            <person name="Lucentini C.G."/>
            <person name="Saparrat M.C.N."/>
            <person name="Balatti P.A."/>
        </authorList>
    </citation>
    <scope>NUCLEOTIDE SEQUENCE [LARGE SCALE GENOMIC DNA]</scope>
    <source>
        <strain evidence="4">CIDEFI 213</strain>
    </source>
</reference>
<evidence type="ECO:0000256" key="1">
    <source>
        <dbReference type="ARBA" id="ARBA00007462"/>
    </source>
</evidence>
<dbReference type="GO" id="GO:0000460">
    <property type="term" value="P:maturation of 5.8S rRNA"/>
    <property type="evidence" value="ECO:0007669"/>
    <property type="project" value="TreeGrafter"/>
</dbReference>
<dbReference type="GO" id="GO:0000470">
    <property type="term" value="P:maturation of LSU-rRNA"/>
    <property type="evidence" value="ECO:0007669"/>
    <property type="project" value="TreeGrafter"/>
</dbReference>